<dbReference type="InterPro" id="IPR057737">
    <property type="entry name" value="Condensation_MtbB-like"/>
</dbReference>
<dbReference type="SUPFAM" id="SSF47336">
    <property type="entry name" value="ACP-like"/>
    <property type="match status" value="2"/>
</dbReference>
<comment type="cofactor">
    <cofactor evidence="1">
        <name>pantetheine 4'-phosphate</name>
        <dbReference type="ChEBI" id="CHEBI:47942"/>
    </cofactor>
</comment>
<dbReference type="Gene3D" id="1.10.1200.10">
    <property type="entry name" value="ACP-like"/>
    <property type="match status" value="2"/>
</dbReference>
<feature type="compositionally biased region" description="Low complexity" evidence="6">
    <location>
        <begin position="2141"/>
        <end position="2152"/>
    </location>
</feature>
<dbReference type="RefSeq" id="WP_189534308.1">
    <property type="nucleotide sequence ID" value="NZ_BMYX01000012.1"/>
</dbReference>
<dbReference type="SUPFAM" id="SSF56801">
    <property type="entry name" value="Acetyl-CoA synthetase-like"/>
    <property type="match status" value="2"/>
</dbReference>
<evidence type="ECO:0000256" key="1">
    <source>
        <dbReference type="ARBA" id="ARBA00001957"/>
    </source>
</evidence>
<dbReference type="GO" id="GO:0043041">
    <property type="term" value="P:amino acid activation for nonribosomal peptide biosynthetic process"/>
    <property type="evidence" value="ECO:0007669"/>
    <property type="project" value="TreeGrafter"/>
</dbReference>
<evidence type="ECO:0000256" key="5">
    <source>
        <dbReference type="ARBA" id="ARBA00022598"/>
    </source>
</evidence>
<dbReference type="GO" id="GO:0016874">
    <property type="term" value="F:ligase activity"/>
    <property type="evidence" value="ECO:0007669"/>
    <property type="project" value="UniProtKB-KW"/>
</dbReference>
<dbReference type="Gene3D" id="3.40.50.12780">
    <property type="entry name" value="N-terminal domain of ligase-like"/>
    <property type="match status" value="2"/>
</dbReference>
<dbReference type="InterPro" id="IPR023213">
    <property type="entry name" value="CAT-like_dom_sf"/>
</dbReference>
<dbReference type="CDD" id="cd19531">
    <property type="entry name" value="LCL_NRPS-like"/>
    <property type="match status" value="1"/>
</dbReference>
<reference evidence="8" key="1">
    <citation type="journal article" date="2014" name="Int. J. Syst. Evol. Microbiol.">
        <title>Complete genome sequence of Corynebacterium casei LMG S-19264T (=DSM 44701T), isolated from a smear-ripened cheese.</title>
        <authorList>
            <consortium name="US DOE Joint Genome Institute (JGI-PGF)"/>
            <person name="Walter F."/>
            <person name="Albersmeier A."/>
            <person name="Kalinowski J."/>
            <person name="Ruckert C."/>
        </authorList>
    </citation>
    <scope>NUCLEOTIDE SEQUENCE</scope>
    <source>
        <strain evidence="8">KCTC 32182</strain>
    </source>
</reference>
<dbReference type="Pfam" id="PF13193">
    <property type="entry name" value="AMP-binding_C"/>
    <property type="match status" value="1"/>
</dbReference>
<dbReference type="CDD" id="cd05930">
    <property type="entry name" value="A_NRPS"/>
    <property type="match status" value="1"/>
</dbReference>
<dbReference type="PANTHER" id="PTHR45527:SF10">
    <property type="entry name" value="PYOCHELIN SYNTHASE PCHF"/>
    <property type="match status" value="1"/>
</dbReference>
<evidence type="ECO:0000313" key="9">
    <source>
        <dbReference type="Proteomes" id="UP000645257"/>
    </source>
</evidence>
<dbReference type="Pfam" id="PF00501">
    <property type="entry name" value="AMP-binding"/>
    <property type="match status" value="2"/>
</dbReference>
<comment type="caution">
    <text evidence="8">The sequence shown here is derived from an EMBL/GenBank/DDBJ whole genome shotgun (WGS) entry which is preliminary data.</text>
</comment>
<dbReference type="GO" id="GO:0031177">
    <property type="term" value="F:phosphopantetheine binding"/>
    <property type="evidence" value="ECO:0007669"/>
    <property type="project" value="InterPro"/>
</dbReference>
<sequence>MSTATLPPSGSERLASRLKTRLQSTRAERIVIEPDPARRFRPFPLADMQHAYWMGRQTAFSHSGAIQFYTQFRCRDLDVARLEAAWNRLIARHDMLRATVGADGMQVVAPEVPYQRIERRHLAGLDADRRQALLDATRRALQDECVPLEHWPQSRVLFDELDDGHGYLHIKLDLWNIDGRSLHILFDEWVRLYLDPQADLPALTMQFCDYIDALERQTAGPRYQRSLAWWQSRLATLPPAPELPRRPGGQDTDLRFVRWQGRLAEDRFAGLNDACRRRGLSLASVMLTVYARTLAKWSASRHFTLNVPRFNRPDWHPDIGNVIGEFASFSLLEVDLRKPASFAAQAARVQADLWEALDHQDVSGVRQLRELARLQGLAEVAAMPVVFTTTPPLRESAVLTTEEIASVFGETLHRVSRTPQVLIDCQYLVDARALQFNWDAMPGAFPDGLLDTLFDAFSGQLARLADDDSAWDGDLPVPLPAGQEAARRAAERSRNVREATPAQILLARARETPAAPALIGADGTRLDYAQLASLAGALAARLAADGVRPGDRITLLLARGWRQSVALLACQWLGAVAVPIDRHAPMARLGDLLRQVEPRRVLVDPGQDPAPLHPWAMLELDAQPLPENPPAMPPAPYRADAVSCVIFTSGTTGRPKGVEIRQDALANALQWSVDEFRLNAGDTTLAITALHHDMALFDHLATFCAGAALVVPEAGRDADPRHWLALMREHRVTVWNSVPRFMEMLVMAAEAPGLPIPDSLRLALLGGDWIAPALAAGLMEALPGLGLYSVGGPTETTLWNIAHRVTPEDTRQPSIPYGKPIANCRYYVLNEQAEECPDWVAGELYCGGISLARGYLGAPELTDERFITHPRSGERLYRTGDKGLRRGDGSLMILGRTDFQINAGGFRCDPLEIESAILAHPGVRRAIALEIQPGGGAAMLAVCYQPDKTSSCDEEALRRLAAERLPAAAVPRLFLAIDDVPLTANGKTDRRRLTQWAEQRWQGSGPGAVPGDGIERRLADIWSRLLGAPVNDANANFFALGGDSLIATRLLLQLEEAFGIRPPLSMVFTHASLRAMAKWLAEQATPTHADTALPLADLRHPPLSWAQERLWFMTQLAPDSPFFNLCYGLRLTGPLQVAALGRAFRRLAERHEPLRSRFPASAPAGTCVIGDAPDDLPGLTDLSALAHGAQQERLEAWAEREKRTGFDLENGPLWRASLFRLGKDNHTLFYTLHHLVFDGWSAELFTHELFALYREEADGTPALLPDIGHYAGFAQWQRDTPPTKLAATLDFWQRRLEGVPPLALPSDRPRPPVQRFRGALLHHRLDSALTRSLTDLSRRYDTTPFMILLCAMQIALGRLAGQERFVIGSVVSGRSHPATAAMIGLFIHAVSLRGDLAGSPSFAELLRRVRDEFLGAQAEQHYPLQALVQRLNAGADLSRNPLHQVSFTYQPAGLPEGTTGNLSLSSLPLAPDSTHMDLEILAMPHGEELLLTWIYATDLFDAESVERFHQAFECALRAALANPLAVIDDLPVASLEDTLRWACLDGGEALEGLDPWPRLARIAASRPDSTVLRHDDGRSWRWADLMTATERLAGWIDKHSGPDTPVAVRLHPGHDYTAAILAALRLGRAWMPLDPRRPERTVRDMLERAGAGCLVTEHALWETGIADMPPVHYADAPDTLMRETPPAYRPAPDTAPALIQHTSGSEGQPKAVEISYGNLRRRLAWGQTTAPLGETDVGCLKTSPAFVDAVGELLDSLLAGMTLIVPDPDQARSPLELAQLMRRHRLTRLVLTPSLADALLAVPDARPLPLRVLVLGGEKVGTELAQRCLDALPERALLLNYYGSTELTSDGAWHAITRDDLTRRGRQVPVGLPLPGSRIWLLDRQGRLAPPGMAGEIHVSGQNLASGYRGDSGSSATAFREWTPPDGPAVRLYATGDIATRDASGRLVCLGRRDHQLKLRGMRVEAGEIEHHLRSHPAVRDALIDVQGEGAAQRLVAHVLLRQDAAADCRQLREHLAHVLPASLLPGHWSLAHDWPHTATGKVDRRRLPRHGLFTAADRRHFLAASTPLQETIAGLWRGLLNEERIGIHDNFFEMGGNSLLLTQVQQKLAHALNTHVPLTLLFRYPTIHALAERLGTDQGADAPRQAVQQRAAARRAARGHTRS</sequence>
<dbReference type="InterPro" id="IPR000873">
    <property type="entry name" value="AMP-dep_synth/lig_dom"/>
</dbReference>
<feature type="region of interest" description="Disordered" evidence="6">
    <location>
        <begin position="2139"/>
        <end position="2164"/>
    </location>
</feature>
<keyword evidence="4" id="KW-0597">Phosphoprotein</keyword>
<keyword evidence="5" id="KW-0436">Ligase</keyword>
<dbReference type="PROSITE" id="PS50075">
    <property type="entry name" value="CARRIER"/>
    <property type="match status" value="2"/>
</dbReference>
<dbReference type="FunFam" id="3.30.559.30:FF:000006">
    <property type="entry name" value="Yersiniabactin polyketide/non-ribosomal peptide synthetase"/>
    <property type="match status" value="1"/>
</dbReference>
<dbReference type="CDD" id="cd19535">
    <property type="entry name" value="Cyc_NRPS"/>
    <property type="match status" value="1"/>
</dbReference>
<gene>
    <name evidence="8" type="ORF">GCM10011289_22410</name>
</gene>
<dbReference type="SUPFAM" id="SSF52777">
    <property type="entry name" value="CoA-dependent acyltransferases"/>
    <property type="match status" value="4"/>
</dbReference>
<dbReference type="InterPro" id="IPR036736">
    <property type="entry name" value="ACP-like_sf"/>
</dbReference>
<dbReference type="InterPro" id="IPR042099">
    <property type="entry name" value="ANL_N_sf"/>
</dbReference>
<feature type="domain" description="Carrier" evidence="7">
    <location>
        <begin position="2064"/>
        <end position="2139"/>
    </location>
</feature>
<dbReference type="InterPro" id="IPR009081">
    <property type="entry name" value="PP-bd_ACP"/>
</dbReference>
<dbReference type="InterPro" id="IPR020806">
    <property type="entry name" value="PKS_PP-bd"/>
</dbReference>
<evidence type="ECO:0000256" key="4">
    <source>
        <dbReference type="ARBA" id="ARBA00022553"/>
    </source>
</evidence>
<dbReference type="InterPro" id="IPR045851">
    <property type="entry name" value="AMP-bd_C_sf"/>
</dbReference>
<dbReference type="InterPro" id="IPR020845">
    <property type="entry name" value="AMP-binding_CS"/>
</dbReference>
<dbReference type="Gene3D" id="3.30.559.10">
    <property type="entry name" value="Chloramphenicol acetyltransferase-like domain"/>
    <property type="match status" value="2"/>
</dbReference>
<proteinExistence type="predicted"/>
<dbReference type="PANTHER" id="PTHR45527">
    <property type="entry name" value="NONRIBOSOMAL PEPTIDE SYNTHETASE"/>
    <property type="match status" value="1"/>
</dbReference>
<feature type="domain" description="Carrier" evidence="7">
    <location>
        <begin position="1009"/>
        <end position="1084"/>
    </location>
</feature>
<dbReference type="Pfam" id="PF00550">
    <property type="entry name" value="PP-binding"/>
    <property type="match status" value="2"/>
</dbReference>
<dbReference type="SMART" id="SM00823">
    <property type="entry name" value="PKS_PP"/>
    <property type="match status" value="2"/>
</dbReference>
<evidence type="ECO:0000256" key="2">
    <source>
        <dbReference type="ARBA" id="ARBA00004924"/>
    </source>
</evidence>
<dbReference type="GO" id="GO:0005737">
    <property type="term" value="C:cytoplasm"/>
    <property type="evidence" value="ECO:0007669"/>
    <property type="project" value="TreeGrafter"/>
</dbReference>
<dbReference type="NCBIfam" id="TIGR01733">
    <property type="entry name" value="AA-adenyl-dom"/>
    <property type="match status" value="1"/>
</dbReference>
<feature type="compositionally biased region" description="Basic residues" evidence="6">
    <location>
        <begin position="2153"/>
        <end position="2164"/>
    </location>
</feature>
<protein>
    <recommendedName>
        <fullName evidence="7">Carrier domain-containing protein</fullName>
    </recommendedName>
</protein>
<evidence type="ECO:0000256" key="6">
    <source>
        <dbReference type="SAM" id="MobiDB-lite"/>
    </source>
</evidence>
<accession>A0A918P412</accession>
<dbReference type="InterPro" id="IPR001242">
    <property type="entry name" value="Condensation_dom"/>
</dbReference>
<evidence type="ECO:0000259" key="7">
    <source>
        <dbReference type="PROSITE" id="PS50075"/>
    </source>
</evidence>
<dbReference type="InterPro" id="IPR010071">
    <property type="entry name" value="AA_adenyl_dom"/>
</dbReference>
<comment type="pathway">
    <text evidence="2">Siderophore biosynthesis.</text>
</comment>
<name>A0A918P412_9NEIS</name>
<reference evidence="8" key="2">
    <citation type="submission" date="2020-09" db="EMBL/GenBank/DDBJ databases">
        <authorList>
            <person name="Sun Q."/>
            <person name="Kim S."/>
        </authorList>
    </citation>
    <scope>NUCLEOTIDE SEQUENCE</scope>
    <source>
        <strain evidence="8">KCTC 32182</strain>
    </source>
</reference>
<feature type="region of interest" description="Disordered" evidence="6">
    <location>
        <begin position="1686"/>
        <end position="1709"/>
    </location>
</feature>
<organism evidence="8 9">
    <name type="scientific">Paludibacterium paludis</name>
    <dbReference type="NCBI Taxonomy" id="1225769"/>
    <lineage>
        <taxon>Bacteria</taxon>
        <taxon>Pseudomonadati</taxon>
        <taxon>Pseudomonadota</taxon>
        <taxon>Betaproteobacteria</taxon>
        <taxon>Neisseriales</taxon>
        <taxon>Chromobacteriaceae</taxon>
        <taxon>Paludibacterium</taxon>
    </lineage>
</organism>
<dbReference type="Pfam" id="PF00668">
    <property type="entry name" value="Condensation"/>
    <property type="match status" value="2"/>
</dbReference>
<dbReference type="Gene3D" id="3.30.300.30">
    <property type="match status" value="2"/>
</dbReference>
<dbReference type="GO" id="GO:0044550">
    <property type="term" value="P:secondary metabolite biosynthetic process"/>
    <property type="evidence" value="ECO:0007669"/>
    <property type="project" value="TreeGrafter"/>
</dbReference>
<dbReference type="InterPro" id="IPR025110">
    <property type="entry name" value="AMP-bd_C"/>
</dbReference>
<evidence type="ECO:0000313" key="8">
    <source>
        <dbReference type="EMBL" id="GGY18429.1"/>
    </source>
</evidence>
<keyword evidence="9" id="KW-1185">Reference proteome</keyword>
<dbReference type="Proteomes" id="UP000645257">
    <property type="component" value="Unassembled WGS sequence"/>
</dbReference>
<dbReference type="Gene3D" id="3.30.559.30">
    <property type="entry name" value="Nonribosomal peptide synthetase, condensation domain"/>
    <property type="match status" value="2"/>
</dbReference>
<keyword evidence="3" id="KW-0596">Phosphopantetheine</keyword>
<dbReference type="EMBL" id="BMYX01000012">
    <property type="protein sequence ID" value="GGY18429.1"/>
    <property type="molecule type" value="Genomic_DNA"/>
</dbReference>
<dbReference type="FunFam" id="3.30.559.10:FF:000023">
    <property type="entry name" value="Non-ribosomal peptide synthetase"/>
    <property type="match status" value="1"/>
</dbReference>
<dbReference type="PROSITE" id="PS00455">
    <property type="entry name" value="AMP_BINDING"/>
    <property type="match status" value="2"/>
</dbReference>
<evidence type="ECO:0000256" key="3">
    <source>
        <dbReference type="ARBA" id="ARBA00022450"/>
    </source>
</evidence>